<feature type="binding site" evidence="5">
    <location>
        <position position="374"/>
    </location>
    <ligand>
        <name>Zn(2+)</name>
        <dbReference type="ChEBI" id="CHEBI:29105"/>
        <label>1</label>
    </ligand>
</feature>
<dbReference type="PRINTS" id="PR00387">
    <property type="entry name" value="PDIESTERASE1"/>
</dbReference>
<evidence type="ECO:0000256" key="3">
    <source>
        <dbReference type="PIRSR" id="PIRSR623088-1"/>
    </source>
</evidence>
<keyword evidence="1 5" id="KW-0479">Metal-binding</keyword>
<comment type="cofactor">
    <cofactor evidence="6">
        <name>a divalent metal cation</name>
        <dbReference type="ChEBI" id="CHEBI:60240"/>
    </cofactor>
    <text evidence="6">Binds 2 divalent metal cations per subunit. Site 1 may preferentially bind zinc ions, while site 2 has a preference for magnesium and/or manganese ions.</text>
</comment>
<dbReference type="SUPFAM" id="SSF109604">
    <property type="entry name" value="HD-domain/PDEase-like"/>
    <property type="match status" value="1"/>
</dbReference>
<dbReference type="GO" id="GO:0004114">
    <property type="term" value="F:3',5'-cyclic-nucleotide phosphodiesterase activity"/>
    <property type="evidence" value="ECO:0007669"/>
    <property type="project" value="InterPro"/>
</dbReference>
<feature type="transmembrane region" description="Helical" evidence="7">
    <location>
        <begin position="18"/>
        <end position="37"/>
    </location>
</feature>
<accession>A0AAU9JW53</accession>
<dbReference type="EC" id="3.1.4.-" evidence="6"/>
<gene>
    <name evidence="9" type="ORF">BSTOLATCC_MIC47949</name>
</gene>
<protein>
    <recommendedName>
        <fullName evidence="6">Phosphodiesterase</fullName>
        <ecNumber evidence="6">3.1.4.-</ecNumber>
    </recommendedName>
</protein>
<dbReference type="PANTHER" id="PTHR11347">
    <property type="entry name" value="CYCLIC NUCLEOTIDE PHOSPHODIESTERASE"/>
    <property type="match status" value="1"/>
</dbReference>
<keyword evidence="7" id="KW-0812">Transmembrane</keyword>
<dbReference type="InterPro" id="IPR003607">
    <property type="entry name" value="HD/PDEase_dom"/>
</dbReference>
<feature type="active site" description="Proton donor" evidence="3">
    <location>
        <position position="370"/>
    </location>
</feature>
<keyword evidence="2 6" id="KW-0378">Hydrolase</keyword>
<keyword evidence="7" id="KW-1133">Transmembrane helix</keyword>
<feature type="transmembrane region" description="Helical" evidence="7">
    <location>
        <begin position="88"/>
        <end position="105"/>
    </location>
</feature>
<evidence type="ECO:0000256" key="6">
    <source>
        <dbReference type="RuleBase" id="RU363067"/>
    </source>
</evidence>
<dbReference type="PROSITE" id="PS51845">
    <property type="entry name" value="PDEASE_I_2"/>
    <property type="match status" value="1"/>
</dbReference>
<feature type="binding site" evidence="4">
    <location>
        <position position="412"/>
    </location>
    <ligand>
        <name>AMP</name>
        <dbReference type="ChEBI" id="CHEBI:456215"/>
    </ligand>
</feature>
<evidence type="ECO:0000256" key="4">
    <source>
        <dbReference type="PIRSR" id="PIRSR623088-2"/>
    </source>
</evidence>
<evidence type="ECO:0000313" key="9">
    <source>
        <dbReference type="EMBL" id="CAG9329119.1"/>
    </source>
</evidence>
<dbReference type="InterPro" id="IPR036971">
    <property type="entry name" value="PDEase_catalytic_dom_sf"/>
</dbReference>
<comment type="caution">
    <text evidence="9">The sequence shown here is derived from an EMBL/GenBank/DDBJ whole genome shotgun (WGS) entry which is preliminary data.</text>
</comment>
<evidence type="ECO:0000313" key="10">
    <source>
        <dbReference type="Proteomes" id="UP001162131"/>
    </source>
</evidence>
<dbReference type="InterPro" id="IPR023174">
    <property type="entry name" value="PDEase_CS"/>
</dbReference>
<evidence type="ECO:0000256" key="2">
    <source>
        <dbReference type="ARBA" id="ARBA00022801"/>
    </source>
</evidence>
<feature type="binding site" evidence="5">
    <location>
        <position position="412"/>
    </location>
    <ligand>
        <name>Zn(2+)</name>
        <dbReference type="ChEBI" id="CHEBI:29105"/>
        <label>1</label>
    </ligand>
</feature>
<dbReference type="Proteomes" id="UP001162131">
    <property type="component" value="Unassembled WGS sequence"/>
</dbReference>
<comment type="similarity">
    <text evidence="6">Belongs to the cyclic nucleotide phosphodiesterase family.</text>
</comment>
<organism evidence="9 10">
    <name type="scientific">Blepharisma stoltei</name>
    <dbReference type="NCBI Taxonomy" id="1481888"/>
    <lineage>
        <taxon>Eukaryota</taxon>
        <taxon>Sar</taxon>
        <taxon>Alveolata</taxon>
        <taxon>Ciliophora</taxon>
        <taxon>Postciliodesmatophora</taxon>
        <taxon>Heterotrichea</taxon>
        <taxon>Heterotrichida</taxon>
        <taxon>Blepharismidae</taxon>
        <taxon>Blepharisma</taxon>
    </lineage>
</organism>
<dbReference type="Pfam" id="PF00233">
    <property type="entry name" value="PDEase_I"/>
    <property type="match status" value="1"/>
</dbReference>
<feature type="binding site" evidence="5">
    <location>
        <position position="412"/>
    </location>
    <ligand>
        <name>Zn(2+)</name>
        <dbReference type="ChEBI" id="CHEBI:29105"/>
        <label>2</label>
    </ligand>
</feature>
<evidence type="ECO:0000256" key="1">
    <source>
        <dbReference type="ARBA" id="ARBA00022723"/>
    </source>
</evidence>
<dbReference type="GO" id="GO:0007165">
    <property type="term" value="P:signal transduction"/>
    <property type="evidence" value="ECO:0007669"/>
    <property type="project" value="InterPro"/>
</dbReference>
<dbReference type="Gene3D" id="1.10.1300.10">
    <property type="entry name" value="3'5'-cyclic nucleotide phosphodiesterase, catalytic domain"/>
    <property type="match status" value="1"/>
</dbReference>
<feature type="binding site" evidence="5">
    <location>
        <position position="522"/>
    </location>
    <ligand>
        <name>Zn(2+)</name>
        <dbReference type="ChEBI" id="CHEBI:29105"/>
        <label>1</label>
    </ligand>
</feature>
<feature type="binding site" evidence="4">
    <location>
        <position position="573"/>
    </location>
    <ligand>
        <name>AMP</name>
        <dbReference type="ChEBI" id="CHEBI:456215"/>
    </ligand>
</feature>
<evidence type="ECO:0000259" key="8">
    <source>
        <dbReference type="PROSITE" id="PS51845"/>
    </source>
</evidence>
<evidence type="ECO:0000256" key="5">
    <source>
        <dbReference type="PIRSR" id="PIRSR623088-3"/>
    </source>
</evidence>
<proteinExistence type="inferred from homology"/>
<dbReference type="CDD" id="cd00077">
    <property type="entry name" value="HDc"/>
    <property type="match status" value="1"/>
</dbReference>
<name>A0AAU9JW53_9CILI</name>
<feature type="domain" description="PDEase" evidence="8">
    <location>
        <begin position="295"/>
        <end position="629"/>
    </location>
</feature>
<sequence length="658" mass="75115">MKLTLANSILFLSSLTSFIIRGIYPANFVKFGLFILISRFPKRIEWSIAILSSMILAHITSFQEDLLFLSALIYSFPQDCKLQKNSTINLYILINIAWLIVSGYFRAGQIELLFIIGISFISVWDISQSIKLNKLEAENIELLKRCATFEQERIGIEASKLVPSFKRTAELVEKLKKISNPLTGNASQQKLHIIFQSEGHPDNPKFLKRSSSNESSNSNFITNDEIKEIIASLISQDYLICNQGRVKASDFNIAEIGKNQMDLYTQVDDSLPETTMRPKKYKLKTFVQRLITMKSYCDDNESLSKALGELGMWDFDSFKLIEFINNPAFEVGRYIFRMTGLILTYDIDEHKLDRFLTVVENGYKNQNYYHNSLHAADVAASAIFLIQEGIELGNGLADIDVFSLIIAALCHDVGHPGVNNPFLIASKDPLAFKYNDQSVLEHMHTNTTFQILSEDKTNILENFSKSDFQRFRKITIQAILGTDLQIHFDKLSDFQAMLSKKLTFSDDKFKLLALQMCIKCADIGHGAKTLELHKRWSSLITKEFFKQGDLERRNGLAASPLCDRESVIISKSQEGFLKVLVRPLFESWAEFLEIHASGDNKEKAISKFEVCITNILCNIEYWDNEYNLFKEGKQGFFLDNMPPPLRKKHATQIINGFK</sequence>
<dbReference type="SMART" id="SM00471">
    <property type="entry name" value="HDc"/>
    <property type="match status" value="1"/>
</dbReference>
<dbReference type="GO" id="GO:0046872">
    <property type="term" value="F:metal ion binding"/>
    <property type="evidence" value="ECO:0007669"/>
    <property type="project" value="UniProtKB-KW"/>
</dbReference>
<keyword evidence="10" id="KW-1185">Reference proteome</keyword>
<feature type="binding site" evidence="4">
    <location>
        <position position="522"/>
    </location>
    <ligand>
        <name>AMP</name>
        <dbReference type="ChEBI" id="CHEBI:456215"/>
    </ligand>
</feature>
<evidence type="ECO:0000256" key="7">
    <source>
        <dbReference type="SAM" id="Phobius"/>
    </source>
</evidence>
<reference evidence="9" key="1">
    <citation type="submission" date="2021-09" db="EMBL/GenBank/DDBJ databases">
        <authorList>
            <consortium name="AG Swart"/>
            <person name="Singh M."/>
            <person name="Singh A."/>
            <person name="Seah K."/>
            <person name="Emmerich C."/>
        </authorList>
    </citation>
    <scope>NUCLEOTIDE SEQUENCE</scope>
    <source>
        <strain evidence="9">ATCC30299</strain>
    </source>
</reference>
<keyword evidence="7" id="KW-0472">Membrane</keyword>
<dbReference type="InterPro" id="IPR023088">
    <property type="entry name" value="PDEase"/>
</dbReference>
<feature type="binding site" evidence="4">
    <location>
        <begin position="370"/>
        <end position="374"/>
    </location>
    <ligand>
        <name>AMP</name>
        <dbReference type="ChEBI" id="CHEBI:456215"/>
    </ligand>
</feature>
<dbReference type="InterPro" id="IPR002073">
    <property type="entry name" value="PDEase_catalytic_dom"/>
</dbReference>
<dbReference type="AlphaFoldDB" id="A0AAU9JW53"/>
<dbReference type="PROSITE" id="PS00126">
    <property type="entry name" value="PDEASE_I_1"/>
    <property type="match status" value="1"/>
</dbReference>
<feature type="binding site" evidence="5">
    <location>
        <position position="411"/>
    </location>
    <ligand>
        <name>Zn(2+)</name>
        <dbReference type="ChEBI" id="CHEBI:29105"/>
        <label>1</label>
    </ligand>
</feature>
<dbReference type="EMBL" id="CAJZBQ010000047">
    <property type="protein sequence ID" value="CAG9329119.1"/>
    <property type="molecule type" value="Genomic_DNA"/>
</dbReference>